<protein>
    <submittedName>
        <fullName evidence="3">META domain protein</fullName>
    </submittedName>
</protein>
<keyword evidence="4" id="KW-1185">Reference proteome</keyword>
<gene>
    <name evidence="3" type="ORF">ACZ87_02705</name>
</gene>
<feature type="signal peptide" evidence="1">
    <location>
        <begin position="1"/>
        <end position="20"/>
    </location>
</feature>
<dbReference type="PROSITE" id="PS51257">
    <property type="entry name" value="PROKAR_LIPOPROTEIN"/>
    <property type="match status" value="1"/>
</dbReference>
<dbReference type="Proteomes" id="UP000244334">
    <property type="component" value="Unassembled WGS sequence"/>
</dbReference>
<reference evidence="3" key="1">
    <citation type="submission" date="2018-04" db="EMBL/GenBank/DDBJ databases">
        <title>Genomes of the Obligate Erwinia dacicola and Facultative Enterobacter sp. OLF Endosymbionts of the Olive Fruit fly, Bactrocera oleae.</title>
        <authorList>
            <person name="Estes A.M."/>
            <person name="Hearn D.J."/>
            <person name="Agarwal S."/>
            <person name="Pierson E.A."/>
            <person name="Dunning-Hotopp J.C."/>
        </authorList>
    </citation>
    <scope>NUCLEOTIDE SEQUENCE [LARGE SCALE GENOMIC DNA]</scope>
    <source>
        <strain evidence="3">Oroville</strain>
    </source>
</reference>
<proteinExistence type="predicted"/>
<dbReference type="Gene3D" id="2.40.128.270">
    <property type="match status" value="1"/>
</dbReference>
<accession>A0A328TJ45</accession>
<evidence type="ECO:0000259" key="2">
    <source>
        <dbReference type="Pfam" id="PF03724"/>
    </source>
</evidence>
<dbReference type="RefSeq" id="WP_245675191.1">
    <property type="nucleotide sequence ID" value="NZ_MAYS01000099.1"/>
</dbReference>
<sequence length="101" mass="10874">MKKVTLLLLGAVALSGCSHSNTSPTDASQLANCQFVLREVDGQVVVPHEGIRPEIGFSEGLKVSWVMCNSFFGQGKVEQGRLSEPQLVSTRILCSNADLNK</sequence>
<feature type="domain" description="DUF306" evidence="2">
    <location>
        <begin position="28"/>
        <end position="97"/>
    </location>
</feature>
<keyword evidence="1" id="KW-0732">Signal</keyword>
<dbReference type="EMBL" id="LJAM02000334">
    <property type="protein sequence ID" value="RAP70489.1"/>
    <property type="molecule type" value="Genomic_DNA"/>
</dbReference>
<dbReference type="Pfam" id="PF03724">
    <property type="entry name" value="META"/>
    <property type="match status" value="1"/>
</dbReference>
<evidence type="ECO:0000256" key="1">
    <source>
        <dbReference type="SAM" id="SignalP"/>
    </source>
</evidence>
<organism evidence="3 4">
    <name type="scientific">Candidatus Erwinia dacicola</name>
    <dbReference type="NCBI Taxonomy" id="252393"/>
    <lineage>
        <taxon>Bacteria</taxon>
        <taxon>Pseudomonadati</taxon>
        <taxon>Pseudomonadota</taxon>
        <taxon>Gammaproteobacteria</taxon>
        <taxon>Enterobacterales</taxon>
        <taxon>Erwiniaceae</taxon>
        <taxon>Erwinia</taxon>
    </lineage>
</organism>
<comment type="caution">
    <text evidence="3">The sequence shown here is derived from an EMBL/GenBank/DDBJ whole genome shotgun (WGS) entry which is preliminary data.</text>
</comment>
<dbReference type="AlphaFoldDB" id="A0A328TJ45"/>
<feature type="chain" id="PRO_5016309613" evidence="1">
    <location>
        <begin position="21"/>
        <end position="101"/>
    </location>
</feature>
<name>A0A328TJ45_9GAMM</name>
<evidence type="ECO:0000313" key="4">
    <source>
        <dbReference type="Proteomes" id="UP000244334"/>
    </source>
</evidence>
<dbReference type="InterPro" id="IPR038670">
    <property type="entry name" value="HslJ-like_sf"/>
</dbReference>
<dbReference type="InterPro" id="IPR005184">
    <property type="entry name" value="DUF306_Meta_HslJ"/>
</dbReference>
<evidence type="ECO:0000313" key="3">
    <source>
        <dbReference type="EMBL" id="RAP70489.1"/>
    </source>
</evidence>